<comment type="caution">
    <text evidence="5">The sequence shown here is derived from an EMBL/GenBank/DDBJ whole genome shotgun (WGS) entry which is preliminary data.</text>
</comment>
<dbReference type="InterPro" id="IPR045851">
    <property type="entry name" value="AMP-bd_C_sf"/>
</dbReference>
<dbReference type="GO" id="GO:0006631">
    <property type="term" value="P:fatty acid metabolic process"/>
    <property type="evidence" value="ECO:0007669"/>
    <property type="project" value="TreeGrafter"/>
</dbReference>
<keyword evidence="2 5" id="KW-0436">Ligase</keyword>
<proteinExistence type="inferred from homology"/>
<dbReference type="SUPFAM" id="SSF56801">
    <property type="entry name" value="Acetyl-CoA synthetase-like"/>
    <property type="match status" value="1"/>
</dbReference>
<organism evidence="5 6">
    <name type="scientific">Pseudohalioglobus lutimaris</name>
    <dbReference type="NCBI Taxonomy" id="1737061"/>
    <lineage>
        <taxon>Bacteria</taxon>
        <taxon>Pseudomonadati</taxon>
        <taxon>Pseudomonadota</taxon>
        <taxon>Gammaproteobacteria</taxon>
        <taxon>Cellvibrionales</taxon>
        <taxon>Halieaceae</taxon>
        <taxon>Pseudohalioglobus</taxon>
    </lineage>
</organism>
<dbReference type="EMBL" id="PKUS01000002">
    <property type="protein sequence ID" value="PLW70265.1"/>
    <property type="molecule type" value="Genomic_DNA"/>
</dbReference>
<dbReference type="Pfam" id="PF13193">
    <property type="entry name" value="AMP-binding_C"/>
    <property type="match status" value="1"/>
</dbReference>
<dbReference type="PANTHER" id="PTHR43201">
    <property type="entry name" value="ACYL-COA SYNTHETASE"/>
    <property type="match status" value="1"/>
</dbReference>
<feature type="domain" description="AMP-dependent synthetase/ligase" evidence="3">
    <location>
        <begin position="39"/>
        <end position="398"/>
    </location>
</feature>
<evidence type="ECO:0000256" key="2">
    <source>
        <dbReference type="ARBA" id="ARBA00022598"/>
    </source>
</evidence>
<dbReference type="RefSeq" id="WP_101517243.1">
    <property type="nucleotide sequence ID" value="NZ_PKUS01000002.1"/>
</dbReference>
<accession>A0A2N5X705</accession>
<dbReference type="Proteomes" id="UP000235005">
    <property type="component" value="Unassembled WGS sequence"/>
</dbReference>
<comment type="similarity">
    <text evidence="1">Belongs to the ATP-dependent AMP-binding enzyme family.</text>
</comment>
<dbReference type="Gene3D" id="3.30.300.30">
    <property type="match status" value="1"/>
</dbReference>
<dbReference type="InterPro" id="IPR025110">
    <property type="entry name" value="AMP-bd_C"/>
</dbReference>
<dbReference type="OrthoDB" id="9803968at2"/>
<evidence type="ECO:0000313" key="6">
    <source>
        <dbReference type="Proteomes" id="UP000235005"/>
    </source>
</evidence>
<evidence type="ECO:0000259" key="4">
    <source>
        <dbReference type="Pfam" id="PF13193"/>
    </source>
</evidence>
<reference evidence="5 6" key="1">
    <citation type="submission" date="2018-01" db="EMBL/GenBank/DDBJ databases">
        <title>The draft genome sequence of Halioglobus lutimaris HF004.</title>
        <authorList>
            <person name="Du Z.-J."/>
            <person name="Shi M.-J."/>
        </authorList>
    </citation>
    <scope>NUCLEOTIDE SEQUENCE [LARGE SCALE GENOMIC DNA]</scope>
    <source>
        <strain evidence="5 6">HF004</strain>
    </source>
</reference>
<protein>
    <submittedName>
        <fullName evidence="5">2,3-dihydroxybenzoate-AMP ligase</fullName>
    </submittedName>
</protein>
<dbReference type="CDD" id="cd04433">
    <property type="entry name" value="AFD_class_I"/>
    <property type="match status" value="1"/>
</dbReference>
<dbReference type="PANTHER" id="PTHR43201:SF5">
    <property type="entry name" value="MEDIUM-CHAIN ACYL-COA LIGASE ACSF2, MITOCHONDRIAL"/>
    <property type="match status" value="1"/>
</dbReference>
<dbReference type="InterPro" id="IPR000873">
    <property type="entry name" value="AMP-dep_synth/lig_dom"/>
</dbReference>
<dbReference type="Pfam" id="PF00501">
    <property type="entry name" value="AMP-binding"/>
    <property type="match status" value="1"/>
</dbReference>
<dbReference type="Gene3D" id="3.40.50.12780">
    <property type="entry name" value="N-terminal domain of ligase-like"/>
    <property type="match status" value="1"/>
</dbReference>
<dbReference type="InterPro" id="IPR042099">
    <property type="entry name" value="ANL_N_sf"/>
</dbReference>
<dbReference type="InterPro" id="IPR020845">
    <property type="entry name" value="AMP-binding_CS"/>
</dbReference>
<evidence type="ECO:0000259" key="3">
    <source>
        <dbReference type="Pfam" id="PF00501"/>
    </source>
</evidence>
<dbReference type="AlphaFoldDB" id="A0A2N5X705"/>
<sequence>MITSDKNRIAALTAAGSWGTETLHGLLARHASEQPTRLAVKDQPDREQLTGDAPQALNWEELDRASSNLAMQLHAAGLREDDRVIIQLPNIVELLVLYYALSRMNAIASPVPVQYGSHELQHMSHALEAAAVITIGNFRGADLAAAARTALPGTRVLAFGQDIELDTREADGYSQPMSADANRVVTICWTSGTTGTPKGVPRSHNMWLASGRCTAEAGNYSAEDTLLCPFPMVNMSALGGFVFPAAVHGCAIVLHHPLDPALFLQQMQDERISFTIAPPALLNQLAKSPDMWNQYDFSALRRVGSGSAPLSPWMIETFGNDFGVDVVNIYGSNEGIALYCAPEKAADPEVRATMFPRPQEDEYLKTRVADPETGAEVTAIGERGELLVSGATVFDGYFHHDNKDVFDAQGYFRTGDLVEICGEQGDFYRIVGRCKDIINRGGMKISPVELDLALEDHPSVQEAAVCAYPDERLGEKICACVVMKPGMEPLSMEALQDYLLGLGLAKFKLPERIEILEQLPRNAVGKVQRFALQETLSA</sequence>
<evidence type="ECO:0000313" key="5">
    <source>
        <dbReference type="EMBL" id="PLW70265.1"/>
    </source>
</evidence>
<dbReference type="GO" id="GO:0031956">
    <property type="term" value="F:medium-chain fatty acid-CoA ligase activity"/>
    <property type="evidence" value="ECO:0007669"/>
    <property type="project" value="TreeGrafter"/>
</dbReference>
<evidence type="ECO:0000256" key="1">
    <source>
        <dbReference type="ARBA" id="ARBA00006432"/>
    </source>
</evidence>
<name>A0A2N5X705_9GAMM</name>
<dbReference type="PROSITE" id="PS00455">
    <property type="entry name" value="AMP_BINDING"/>
    <property type="match status" value="1"/>
</dbReference>
<gene>
    <name evidence="5" type="ORF">C0039_03395</name>
</gene>
<feature type="domain" description="AMP-binding enzyme C-terminal" evidence="4">
    <location>
        <begin position="452"/>
        <end position="526"/>
    </location>
</feature>
<keyword evidence="6" id="KW-1185">Reference proteome</keyword>